<dbReference type="SUPFAM" id="SSF48452">
    <property type="entry name" value="TPR-like"/>
    <property type="match status" value="1"/>
</dbReference>
<dbReference type="VEuPathDB" id="TriTrypDB:BSAL_68195"/>
<keyword evidence="3" id="KW-1185">Reference proteome</keyword>
<sequence>MQSNKDASLDVLRVALQCVGVDPRSGDLWREALELSRNNGELLLAACTIPLFNPPTRYHELHDEPLKIQLQLSESVILHEKAWPDSSTVVHGDVCASSLQCEWDQLLQRMFHTLETSALPREVQLRRIDHAFSLMTTQLATEDSNWLHHASFRKVHLDDTSGALAVLQKGINATASVALWNYMSWMQKVVDVDVMNLRESEKRLVAQKILGEDLPHSKKAFRDIGKNAARDHVTDWRVYNQWAHVEEGSIEDVEMSSKVVKRGLACVPTNSFGYEKLAQTAERHFLSQHSEGEVLSIAEKRIDSAGRSNDRGLITCSWNRILEYERRLGLLWTGKMETRAATATFERSMWYFQQSLRHRVGHLSTFQAREVEFVGFLRDITESSEERPNAHEHRSDRLRRLDGPSDRHQISPQLSDSWTPFVPVSNPHDAPMIEDEVWGPRIFRGAQVHKVVRDDLVEARIARDDQHRSLVRKMNLQADSINTNGLPKQLGALVSLIESETSTFDASQIELLQRVNIRWLMATVSGDLDLGASLRKSDSNRSLP</sequence>
<proteinExistence type="predicted"/>
<name>A0A0S4IQN5_BODSA</name>
<evidence type="ECO:0000313" key="2">
    <source>
        <dbReference type="EMBL" id="CUF97023.1"/>
    </source>
</evidence>
<accession>A0A0S4IQN5</accession>
<evidence type="ECO:0000313" key="3">
    <source>
        <dbReference type="Proteomes" id="UP000051952"/>
    </source>
</evidence>
<feature type="compositionally biased region" description="Basic and acidic residues" evidence="1">
    <location>
        <begin position="384"/>
        <end position="409"/>
    </location>
</feature>
<dbReference type="InterPro" id="IPR011990">
    <property type="entry name" value="TPR-like_helical_dom_sf"/>
</dbReference>
<dbReference type="AlphaFoldDB" id="A0A0S4IQN5"/>
<feature type="region of interest" description="Disordered" evidence="1">
    <location>
        <begin position="384"/>
        <end position="413"/>
    </location>
</feature>
<dbReference type="Gene3D" id="1.25.40.10">
    <property type="entry name" value="Tetratricopeptide repeat domain"/>
    <property type="match status" value="1"/>
</dbReference>
<dbReference type="OrthoDB" id="276665at2759"/>
<dbReference type="EMBL" id="CYKH01000466">
    <property type="protein sequence ID" value="CUF97023.1"/>
    <property type="molecule type" value="Genomic_DNA"/>
</dbReference>
<reference evidence="3" key="1">
    <citation type="submission" date="2015-09" db="EMBL/GenBank/DDBJ databases">
        <authorList>
            <consortium name="Pathogen Informatics"/>
        </authorList>
    </citation>
    <scope>NUCLEOTIDE SEQUENCE [LARGE SCALE GENOMIC DNA]</scope>
    <source>
        <strain evidence="3">Lake Konstanz</strain>
    </source>
</reference>
<dbReference type="OMA" id="GMICCSH"/>
<gene>
    <name evidence="2" type="ORF">BSAL_68195</name>
</gene>
<protein>
    <submittedName>
        <fullName evidence="2">Uncharacterized protein</fullName>
    </submittedName>
</protein>
<dbReference type="Proteomes" id="UP000051952">
    <property type="component" value="Unassembled WGS sequence"/>
</dbReference>
<evidence type="ECO:0000256" key="1">
    <source>
        <dbReference type="SAM" id="MobiDB-lite"/>
    </source>
</evidence>
<organism evidence="2 3">
    <name type="scientific">Bodo saltans</name>
    <name type="common">Flagellated protozoan</name>
    <dbReference type="NCBI Taxonomy" id="75058"/>
    <lineage>
        <taxon>Eukaryota</taxon>
        <taxon>Discoba</taxon>
        <taxon>Euglenozoa</taxon>
        <taxon>Kinetoplastea</taxon>
        <taxon>Metakinetoplastina</taxon>
        <taxon>Eubodonida</taxon>
        <taxon>Bodonidae</taxon>
        <taxon>Bodo</taxon>
    </lineage>
</organism>